<dbReference type="EMBL" id="MLYV02000582">
    <property type="protein sequence ID" value="PSR82516.1"/>
    <property type="molecule type" value="Genomic_DNA"/>
</dbReference>
<dbReference type="Proteomes" id="UP000186601">
    <property type="component" value="Unassembled WGS sequence"/>
</dbReference>
<evidence type="ECO:0000256" key="1">
    <source>
        <dbReference type="SAM" id="Phobius"/>
    </source>
</evidence>
<keyword evidence="1" id="KW-1133">Transmembrane helix</keyword>
<accession>A0A2R6P0K5</accession>
<feature type="non-terminal residue" evidence="2">
    <location>
        <position position="1"/>
    </location>
</feature>
<gene>
    <name evidence="2" type="ORF">PHLCEN_2v6064</name>
</gene>
<keyword evidence="1" id="KW-0472">Membrane</keyword>
<proteinExistence type="predicted"/>
<comment type="caution">
    <text evidence="2">The sequence shown here is derived from an EMBL/GenBank/DDBJ whole genome shotgun (WGS) entry which is preliminary data.</text>
</comment>
<dbReference type="AlphaFoldDB" id="A0A2R6P0K5"/>
<sequence length="57" mass="6345">SARVYVRTLIFCIPCYLSAAGSRIVMTINMFAMIMVSAIQRMIIYAAGTEPDNPLQM</sequence>
<keyword evidence="3" id="KW-1185">Reference proteome</keyword>
<feature type="transmembrane region" description="Helical" evidence="1">
    <location>
        <begin position="6"/>
        <end position="32"/>
    </location>
</feature>
<evidence type="ECO:0000313" key="2">
    <source>
        <dbReference type="EMBL" id="PSR82516.1"/>
    </source>
</evidence>
<reference evidence="2 3" key="1">
    <citation type="submission" date="2018-02" db="EMBL/GenBank/DDBJ databases">
        <title>Genome sequence of the basidiomycete white-rot fungus Phlebia centrifuga.</title>
        <authorList>
            <person name="Granchi Z."/>
            <person name="Peng M."/>
            <person name="de Vries R.P."/>
            <person name="Hilden K."/>
            <person name="Makela M.R."/>
            <person name="Grigoriev I."/>
            <person name="Riley R."/>
        </authorList>
    </citation>
    <scope>NUCLEOTIDE SEQUENCE [LARGE SCALE GENOMIC DNA]</scope>
    <source>
        <strain evidence="2 3">FBCC195</strain>
    </source>
</reference>
<organism evidence="2 3">
    <name type="scientific">Hermanssonia centrifuga</name>
    <dbReference type="NCBI Taxonomy" id="98765"/>
    <lineage>
        <taxon>Eukaryota</taxon>
        <taxon>Fungi</taxon>
        <taxon>Dikarya</taxon>
        <taxon>Basidiomycota</taxon>
        <taxon>Agaricomycotina</taxon>
        <taxon>Agaricomycetes</taxon>
        <taxon>Polyporales</taxon>
        <taxon>Meruliaceae</taxon>
        <taxon>Hermanssonia</taxon>
    </lineage>
</organism>
<evidence type="ECO:0000313" key="3">
    <source>
        <dbReference type="Proteomes" id="UP000186601"/>
    </source>
</evidence>
<name>A0A2R6P0K5_9APHY</name>
<keyword evidence="1" id="KW-0812">Transmembrane</keyword>
<protein>
    <submittedName>
        <fullName evidence="2">Uncharacterized protein</fullName>
    </submittedName>
</protein>